<evidence type="ECO:0008006" key="4">
    <source>
        <dbReference type="Google" id="ProtNLM"/>
    </source>
</evidence>
<evidence type="ECO:0000313" key="2">
    <source>
        <dbReference type="EMBL" id="KAJ4151110.1"/>
    </source>
</evidence>
<dbReference type="KEGG" id="amus:LMH87_011827"/>
<dbReference type="RefSeq" id="XP_056052824.1">
    <property type="nucleotide sequence ID" value="XM_056201032.1"/>
</dbReference>
<evidence type="ECO:0000313" key="3">
    <source>
        <dbReference type="Proteomes" id="UP001144673"/>
    </source>
</evidence>
<organism evidence="2 3">
    <name type="scientific">Akanthomyces muscarius</name>
    <name type="common">Entomopathogenic fungus</name>
    <name type="synonym">Lecanicillium muscarium</name>
    <dbReference type="NCBI Taxonomy" id="2231603"/>
    <lineage>
        <taxon>Eukaryota</taxon>
        <taxon>Fungi</taxon>
        <taxon>Dikarya</taxon>
        <taxon>Ascomycota</taxon>
        <taxon>Pezizomycotina</taxon>
        <taxon>Sordariomycetes</taxon>
        <taxon>Hypocreomycetidae</taxon>
        <taxon>Hypocreales</taxon>
        <taxon>Cordycipitaceae</taxon>
        <taxon>Akanthomyces</taxon>
    </lineage>
</organism>
<feature type="region of interest" description="Disordered" evidence="1">
    <location>
        <begin position="308"/>
        <end position="329"/>
    </location>
</feature>
<dbReference type="EMBL" id="JAJHUN010000009">
    <property type="protein sequence ID" value="KAJ4151110.1"/>
    <property type="molecule type" value="Genomic_DNA"/>
</dbReference>
<sequence>MSFRIIPANIISRIQALGIGQAPDAATEGDSDAIPGTPHAGKHNDDGHYDPSPIDVVVVRIMLAKATKLPVDVIDGIFELAEYWVHTMTAADYTGHELTVSSRSIQDKFLVRSLPIGFTSEHGGDLDLKGEPAPAKPLHNQIPAKKLERMADYPLPKLQGPVRKIVFKFTSHDQGWSGETGGLYENSWTWFEAGLERLESSATGEPQDPPPTALRREALRPVYPIITEVVPEEEDEDDAHDKQDEQEEAQKEDKKDNPEAKETNLDEPQFEYKFPLLHSPKWTVCRNKRAHRDWQEHSITWACHDDVKPDSDGGKSLEENGRGRETGDGEFVRSLQLGDVVTLWAKSRFPSWTNSVQAASIDVYWAAT</sequence>
<dbReference type="Proteomes" id="UP001144673">
    <property type="component" value="Chromosome 4"/>
</dbReference>
<evidence type="ECO:0000256" key="1">
    <source>
        <dbReference type="SAM" id="MobiDB-lite"/>
    </source>
</evidence>
<keyword evidence="3" id="KW-1185">Reference proteome</keyword>
<dbReference type="AlphaFoldDB" id="A0A9W8QCD6"/>
<feature type="region of interest" description="Disordered" evidence="1">
    <location>
        <begin position="199"/>
        <end position="268"/>
    </location>
</feature>
<accession>A0A9W8QCD6</accession>
<reference evidence="2" key="1">
    <citation type="journal article" date="2023" name="Access Microbiol">
        <title>De-novo genome assembly for Akanthomyces muscarius, a biocontrol agent of insect agricultural pests.</title>
        <authorList>
            <person name="Erdos Z."/>
            <person name="Studholme D.J."/>
            <person name="Raymond B."/>
            <person name="Sharma M."/>
        </authorList>
    </citation>
    <scope>NUCLEOTIDE SEQUENCE</scope>
    <source>
        <strain evidence="2">Ve6</strain>
    </source>
</reference>
<proteinExistence type="predicted"/>
<feature type="compositionally biased region" description="Basic and acidic residues" evidence="1">
    <location>
        <begin position="239"/>
        <end position="264"/>
    </location>
</feature>
<name>A0A9W8QCD6_AKAMU</name>
<protein>
    <recommendedName>
        <fullName evidence="4">Ankyrin repeat protein</fullName>
    </recommendedName>
</protein>
<feature type="region of interest" description="Disordered" evidence="1">
    <location>
        <begin position="22"/>
        <end position="48"/>
    </location>
</feature>
<comment type="caution">
    <text evidence="2">The sequence shown here is derived from an EMBL/GenBank/DDBJ whole genome shotgun (WGS) entry which is preliminary data.</text>
</comment>
<gene>
    <name evidence="2" type="ORF">LMH87_011827</name>
</gene>
<dbReference type="GeneID" id="80898986"/>